<reference evidence="1 2" key="1">
    <citation type="journal article" date="2016" name="Nat. Commun.">
        <title>Thousands of microbial genomes shed light on interconnected biogeochemical processes in an aquifer system.</title>
        <authorList>
            <person name="Anantharaman K."/>
            <person name="Brown C.T."/>
            <person name="Hug L.A."/>
            <person name="Sharon I."/>
            <person name="Castelle C.J."/>
            <person name="Probst A.J."/>
            <person name="Thomas B.C."/>
            <person name="Singh A."/>
            <person name="Wilkins M.J."/>
            <person name="Karaoz U."/>
            <person name="Brodie E.L."/>
            <person name="Williams K.H."/>
            <person name="Hubbard S.S."/>
            <person name="Banfield J.F."/>
        </authorList>
    </citation>
    <scope>NUCLEOTIDE SEQUENCE [LARGE SCALE GENOMIC DNA]</scope>
</reference>
<dbReference type="AlphaFoldDB" id="A0A1F5SGD8"/>
<sequence length="149" mass="17144">MYIKTLFTLFFLFLIFMAGIYMTINIVNYFDPFGGCYLNIDGDIVSGNKETIKAAIRYLGKTDRTAYRNLCTVVDRVSEKNCIIADQRIDSKGFIEGLNLDGCYVKGTRTIYLRPDKSDSPDVIEGRARTIKHYTEAVARFWEEYNSKQ</sequence>
<name>A0A1F5SGD8_9BACT</name>
<dbReference type="Proteomes" id="UP000178367">
    <property type="component" value="Unassembled WGS sequence"/>
</dbReference>
<comment type="caution">
    <text evidence="1">The sequence shown here is derived from an EMBL/GenBank/DDBJ whole genome shotgun (WGS) entry which is preliminary data.</text>
</comment>
<dbReference type="EMBL" id="MFGB01000020">
    <property type="protein sequence ID" value="OGF25787.1"/>
    <property type="molecule type" value="Genomic_DNA"/>
</dbReference>
<gene>
    <name evidence="1" type="ORF">A2227_01130</name>
</gene>
<proteinExistence type="predicted"/>
<accession>A0A1F5SGD8</accession>
<evidence type="ECO:0000313" key="1">
    <source>
        <dbReference type="EMBL" id="OGF25787.1"/>
    </source>
</evidence>
<dbReference type="STRING" id="1797994.A2227_01130"/>
<protein>
    <submittedName>
        <fullName evidence="1">Uncharacterized protein</fullName>
    </submittedName>
</protein>
<evidence type="ECO:0000313" key="2">
    <source>
        <dbReference type="Proteomes" id="UP000178367"/>
    </source>
</evidence>
<organism evidence="1 2">
    <name type="scientific">Candidatus Falkowbacteria bacterium RIFOXYA2_FULL_47_19</name>
    <dbReference type="NCBI Taxonomy" id="1797994"/>
    <lineage>
        <taxon>Bacteria</taxon>
        <taxon>Candidatus Falkowiibacteriota</taxon>
    </lineage>
</organism>